<dbReference type="GO" id="GO:0007411">
    <property type="term" value="P:axon guidance"/>
    <property type="evidence" value="ECO:0000318"/>
    <property type="project" value="GO_Central"/>
</dbReference>
<dbReference type="InterPro" id="IPR011993">
    <property type="entry name" value="PH-like_dom_sf"/>
</dbReference>
<dbReference type="PROSITE" id="PS50003">
    <property type="entry name" value="PH_DOMAIN"/>
    <property type="match status" value="1"/>
</dbReference>
<feature type="region of interest" description="Disordered" evidence="2">
    <location>
        <begin position="591"/>
        <end position="637"/>
    </location>
</feature>
<dbReference type="InterPro" id="IPR051336">
    <property type="entry name" value="RhoGEF_Guanine_NuclExch_SF"/>
</dbReference>
<feature type="domain" description="DH" evidence="4">
    <location>
        <begin position="288"/>
        <end position="461"/>
    </location>
</feature>
<dbReference type="Gene3D" id="1.20.900.10">
    <property type="entry name" value="Dbl homology (DH) domain"/>
    <property type="match status" value="1"/>
</dbReference>
<dbReference type="Proteomes" id="UP000007266">
    <property type="component" value="Linkage group 5"/>
</dbReference>
<dbReference type="InterPro" id="IPR000219">
    <property type="entry name" value="DH_dom"/>
</dbReference>
<dbReference type="Gene3D" id="2.30.29.30">
    <property type="entry name" value="Pleckstrin-homology domain (PH domain)/Phosphotyrosine-binding domain (PTB)"/>
    <property type="match status" value="1"/>
</dbReference>
<organism evidence="5 6">
    <name type="scientific">Tribolium castaneum</name>
    <name type="common">Red flour beetle</name>
    <dbReference type="NCBI Taxonomy" id="7070"/>
    <lineage>
        <taxon>Eukaryota</taxon>
        <taxon>Metazoa</taxon>
        <taxon>Ecdysozoa</taxon>
        <taxon>Arthropoda</taxon>
        <taxon>Hexapoda</taxon>
        <taxon>Insecta</taxon>
        <taxon>Pterygota</taxon>
        <taxon>Neoptera</taxon>
        <taxon>Endopterygota</taxon>
        <taxon>Coleoptera</taxon>
        <taxon>Polyphaga</taxon>
        <taxon>Cucujiformia</taxon>
        <taxon>Tenebrionidae</taxon>
        <taxon>Tenebrionidae incertae sedis</taxon>
        <taxon>Tribolium</taxon>
    </lineage>
</organism>
<keyword evidence="1" id="KW-0344">Guanine-nucleotide releasing factor</keyword>
<dbReference type="Pfam" id="PF22697">
    <property type="entry name" value="SOS1_NGEF_PH"/>
    <property type="match status" value="1"/>
</dbReference>
<reference evidence="5 6" key="2">
    <citation type="journal article" date="2010" name="Nucleic Acids Res.">
        <title>BeetleBase in 2010: revisions to provide comprehensive genomic information for Tribolium castaneum.</title>
        <authorList>
            <person name="Kim H.S."/>
            <person name="Murphy T."/>
            <person name="Xia J."/>
            <person name="Caragea D."/>
            <person name="Park Y."/>
            <person name="Beeman R.W."/>
            <person name="Lorenzen M.D."/>
            <person name="Butcher S."/>
            <person name="Manak J.R."/>
            <person name="Brown S.J."/>
        </authorList>
    </citation>
    <scope>GENOME REANNOTATION</scope>
    <source>
        <strain evidence="5 6">Georgia GA2</strain>
    </source>
</reference>
<reference evidence="5 6" key="1">
    <citation type="journal article" date="2008" name="Nature">
        <title>The genome of the model beetle and pest Tribolium castaneum.</title>
        <authorList>
            <consortium name="Tribolium Genome Sequencing Consortium"/>
            <person name="Richards S."/>
            <person name="Gibbs R.A."/>
            <person name="Weinstock G.M."/>
            <person name="Brown S.J."/>
            <person name="Denell R."/>
            <person name="Beeman R.W."/>
            <person name="Gibbs R."/>
            <person name="Beeman R.W."/>
            <person name="Brown S.J."/>
            <person name="Bucher G."/>
            <person name="Friedrich M."/>
            <person name="Grimmelikhuijzen C.J."/>
            <person name="Klingler M."/>
            <person name="Lorenzen M."/>
            <person name="Richards S."/>
            <person name="Roth S."/>
            <person name="Schroder R."/>
            <person name="Tautz D."/>
            <person name="Zdobnov E.M."/>
            <person name="Muzny D."/>
            <person name="Gibbs R.A."/>
            <person name="Weinstock G.M."/>
            <person name="Attaway T."/>
            <person name="Bell S."/>
            <person name="Buhay C.J."/>
            <person name="Chandrabose M.N."/>
            <person name="Chavez D."/>
            <person name="Clerk-Blankenburg K.P."/>
            <person name="Cree A."/>
            <person name="Dao M."/>
            <person name="Davis C."/>
            <person name="Chacko J."/>
            <person name="Dinh H."/>
            <person name="Dugan-Rocha S."/>
            <person name="Fowler G."/>
            <person name="Garner T.T."/>
            <person name="Garnes J."/>
            <person name="Gnirke A."/>
            <person name="Hawes A."/>
            <person name="Hernandez J."/>
            <person name="Hines S."/>
            <person name="Holder M."/>
            <person name="Hume J."/>
            <person name="Jhangiani S.N."/>
            <person name="Joshi V."/>
            <person name="Khan Z.M."/>
            <person name="Jackson L."/>
            <person name="Kovar C."/>
            <person name="Kowis A."/>
            <person name="Lee S."/>
            <person name="Lewis L.R."/>
            <person name="Margolis J."/>
            <person name="Morgan M."/>
            <person name="Nazareth L.V."/>
            <person name="Nguyen N."/>
            <person name="Okwuonu G."/>
            <person name="Parker D."/>
            <person name="Richards S."/>
            <person name="Ruiz S.J."/>
            <person name="Santibanez J."/>
            <person name="Savard J."/>
            <person name="Scherer S.E."/>
            <person name="Schneider B."/>
            <person name="Sodergren E."/>
            <person name="Tautz D."/>
            <person name="Vattahil S."/>
            <person name="Villasana D."/>
            <person name="White C.S."/>
            <person name="Wright R."/>
            <person name="Park Y."/>
            <person name="Beeman R.W."/>
            <person name="Lord J."/>
            <person name="Oppert B."/>
            <person name="Lorenzen M."/>
            <person name="Brown S."/>
            <person name="Wang L."/>
            <person name="Savard J."/>
            <person name="Tautz D."/>
            <person name="Richards S."/>
            <person name="Weinstock G."/>
            <person name="Gibbs R.A."/>
            <person name="Liu Y."/>
            <person name="Worley K."/>
            <person name="Weinstock G."/>
            <person name="Elsik C.G."/>
            <person name="Reese J.T."/>
            <person name="Elhaik E."/>
            <person name="Landan G."/>
            <person name="Graur D."/>
            <person name="Arensburger P."/>
            <person name="Atkinson P."/>
            <person name="Beeman R.W."/>
            <person name="Beidler J."/>
            <person name="Brown S.J."/>
            <person name="Demuth J.P."/>
            <person name="Drury D.W."/>
            <person name="Du Y.Z."/>
            <person name="Fujiwara H."/>
            <person name="Lorenzen M."/>
            <person name="Maselli V."/>
            <person name="Osanai M."/>
            <person name="Park Y."/>
            <person name="Robertson H.M."/>
            <person name="Tu Z."/>
            <person name="Wang J.J."/>
            <person name="Wang S."/>
            <person name="Richards S."/>
            <person name="Song H."/>
            <person name="Zhang L."/>
            <person name="Sodergren E."/>
            <person name="Werner D."/>
            <person name="Stanke M."/>
            <person name="Morgenstern B."/>
            <person name="Solovyev V."/>
            <person name="Kosarev P."/>
            <person name="Brown G."/>
            <person name="Chen H.C."/>
            <person name="Ermolaeva O."/>
            <person name="Hlavina W."/>
            <person name="Kapustin Y."/>
            <person name="Kiryutin B."/>
            <person name="Kitts P."/>
            <person name="Maglott D."/>
            <person name="Pruitt K."/>
            <person name="Sapojnikov V."/>
            <person name="Souvorov A."/>
            <person name="Mackey A.J."/>
            <person name="Waterhouse R.M."/>
            <person name="Wyder S."/>
            <person name="Zdobnov E.M."/>
            <person name="Zdobnov E.M."/>
            <person name="Wyder S."/>
            <person name="Kriventseva E.V."/>
            <person name="Kadowaki T."/>
            <person name="Bork P."/>
            <person name="Aranda M."/>
            <person name="Bao R."/>
            <person name="Beermann A."/>
            <person name="Berns N."/>
            <person name="Bolognesi R."/>
            <person name="Bonneton F."/>
            <person name="Bopp D."/>
            <person name="Brown S.J."/>
            <person name="Bucher G."/>
            <person name="Butts T."/>
            <person name="Chaumot A."/>
            <person name="Denell R.E."/>
            <person name="Ferrier D.E."/>
            <person name="Friedrich M."/>
            <person name="Gordon C.M."/>
            <person name="Jindra M."/>
            <person name="Klingler M."/>
            <person name="Lan Q."/>
            <person name="Lattorff H.M."/>
            <person name="Laudet V."/>
            <person name="von Levetsow C."/>
            <person name="Liu Z."/>
            <person name="Lutz R."/>
            <person name="Lynch J.A."/>
            <person name="da Fonseca R.N."/>
            <person name="Posnien N."/>
            <person name="Reuter R."/>
            <person name="Roth S."/>
            <person name="Savard J."/>
            <person name="Schinko J.B."/>
            <person name="Schmitt C."/>
            <person name="Schoppmeier M."/>
            <person name="Schroder R."/>
            <person name="Shippy T.D."/>
            <person name="Simonnet F."/>
            <person name="Marques-Souza H."/>
            <person name="Tautz D."/>
            <person name="Tomoyasu Y."/>
            <person name="Trauner J."/>
            <person name="Van der Zee M."/>
            <person name="Vervoort M."/>
            <person name="Wittkopp N."/>
            <person name="Wimmer E.A."/>
            <person name="Yang X."/>
            <person name="Jones A.K."/>
            <person name="Sattelle D.B."/>
            <person name="Ebert P.R."/>
            <person name="Nelson D."/>
            <person name="Scott J.G."/>
            <person name="Beeman R.W."/>
            <person name="Muthukrishnan S."/>
            <person name="Kramer K.J."/>
            <person name="Arakane Y."/>
            <person name="Beeman R.W."/>
            <person name="Zhu Q."/>
            <person name="Hogenkamp D."/>
            <person name="Dixit R."/>
            <person name="Oppert B."/>
            <person name="Jiang H."/>
            <person name="Zou Z."/>
            <person name="Marshall J."/>
            <person name="Elpidina E."/>
            <person name="Vinokurov K."/>
            <person name="Oppert C."/>
            <person name="Zou Z."/>
            <person name="Evans J."/>
            <person name="Lu Z."/>
            <person name="Zhao P."/>
            <person name="Sumathipala N."/>
            <person name="Altincicek B."/>
            <person name="Vilcinskas A."/>
            <person name="Williams M."/>
            <person name="Hultmark D."/>
            <person name="Hetru C."/>
            <person name="Jiang H."/>
            <person name="Grimmelikhuijzen C.J."/>
            <person name="Hauser F."/>
            <person name="Cazzamali G."/>
            <person name="Williamson M."/>
            <person name="Park Y."/>
            <person name="Li B."/>
            <person name="Tanaka Y."/>
            <person name="Predel R."/>
            <person name="Neupert S."/>
            <person name="Schachtner J."/>
            <person name="Verleyen P."/>
            <person name="Raible F."/>
            <person name="Bork P."/>
            <person name="Friedrich M."/>
            <person name="Walden K.K."/>
            <person name="Robertson H.M."/>
            <person name="Angeli S."/>
            <person name="Foret S."/>
            <person name="Bucher G."/>
            <person name="Schuetz S."/>
            <person name="Maleszka R."/>
            <person name="Wimmer E.A."/>
            <person name="Beeman R.W."/>
            <person name="Lorenzen M."/>
            <person name="Tomoyasu Y."/>
            <person name="Miller S.C."/>
            <person name="Grossmann D."/>
            <person name="Bucher G."/>
        </authorList>
    </citation>
    <scope>NUCLEOTIDE SEQUENCE [LARGE SCALE GENOMIC DNA]</scope>
    <source>
        <strain evidence="5 6">Georgia GA2</strain>
    </source>
</reference>
<evidence type="ECO:0000259" key="3">
    <source>
        <dbReference type="PROSITE" id="PS50003"/>
    </source>
</evidence>
<sequence length="637" mass="73949">MDHDSSLNKNLVTDRLQKYELLAKNKEGSKIKKSVSFKKEYKYHEATNGTVELKEQKLQTNYLNVTDENGNDDNLLKKYQKRDGPQQQRENIGEIIETNICDTLYDSAEDRRDENGESSDDMFGFNNFDEVEDDNYIIETYNREGEELIITTLQITRRTVTADETGDSLRSLIQDSYLVIQTDGDENIIDVNSEPDSFPTSNYHNEEFSSESDDCDEIKTKQKEIFTETDDNGYTSPSTFRGILHSSRDQGDNFFHNITPALDSEEVNASEETNSCETLNKNAEKKQKINYILEEIIKTEELYIGGLEKIVHDYMPFLMKETPHDLIGKTTYIFGNIESIYRNAKKFLVSLKESAQDADEIAQLFIDNVDMFELYPLYSKNKPTADKVLKEFDEFVKRRQTELKDKLGLASYLLTPIQRMGKYVLLLEQIQKELNKKQQSLEKIETAVSVIRGVMRKGNDYIAIDSIKQCEIDLRLQGSFIMRSLFNISKPRKFVSMVFLFENVIVFTEKLSKNTEEFKYVDNIQINDLSINIFEERPNVFHLTNFTKSKKGDPDATYVLEAESQKIKNDWTSEIEKKLWLQLENAKELQKKQSFSDHRHQKKQPSPYQAGTRSLDRKHPKLGRTKSRSTFYANSDV</sequence>
<evidence type="ECO:0000256" key="1">
    <source>
        <dbReference type="ARBA" id="ARBA00022658"/>
    </source>
</evidence>
<dbReference type="GO" id="GO:0005737">
    <property type="term" value="C:cytoplasm"/>
    <property type="evidence" value="ECO:0000318"/>
    <property type="project" value="GO_Central"/>
</dbReference>
<dbReference type="SMART" id="SM00325">
    <property type="entry name" value="RhoGEF"/>
    <property type="match status" value="1"/>
</dbReference>
<dbReference type="eggNOG" id="KOG0689">
    <property type="taxonomic scope" value="Eukaryota"/>
</dbReference>
<dbReference type="SUPFAM" id="SSF50729">
    <property type="entry name" value="PH domain-like"/>
    <property type="match status" value="1"/>
</dbReference>
<feature type="domain" description="PH" evidence="3">
    <location>
        <begin position="473"/>
        <end position="580"/>
    </location>
</feature>
<keyword evidence="6" id="KW-1185">Reference proteome</keyword>
<dbReference type="Pfam" id="PF00621">
    <property type="entry name" value="RhoGEF"/>
    <property type="match status" value="1"/>
</dbReference>
<dbReference type="PANTHER" id="PTHR22826:SF106">
    <property type="entry name" value="TRIO, ISOFORM A"/>
    <property type="match status" value="1"/>
</dbReference>
<evidence type="ECO:0000256" key="2">
    <source>
        <dbReference type="SAM" id="MobiDB-lite"/>
    </source>
</evidence>
<feature type="compositionally biased region" description="Basic residues" evidence="2">
    <location>
        <begin position="616"/>
        <end position="627"/>
    </location>
</feature>
<dbReference type="PROSITE" id="PS50010">
    <property type="entry name" value="DH_2"/>
    <property type="match status" value="1"/>
</dbReference>
<dbReference type="InParanoid" id="A0A139WIJ1"/>
<evidence type="ECO:0000313" key="5">
    <source>
        <dbReference type="EMBL" id="KYB27665.1"/>
    </source>
</evidence>
<gene>
    <name evidence="5" type="primary">AUGUSTUS-3.0.2_33085</name>
    <name evidence="5" type="ORF">TcasGA2_TC033085</name>
</gene>
<dbReference type="PANTHER" id="PTHR22826">
    <property type="entry name" value="RHO GUANINE EXCHANGE FACTOR-RELATED"/>
    <property type="match status" value="1"/>
</dbReference>
<dbReference type="GO" id="GO:0005085">
    <property type="term" value="F:guanyl-nucleotide exchange factor activity"/>
    <property type="evidence" value="ECO:0000318"/>
    <property type="project" value="GO_Central"/>
</dbReference>
<evidence type="ECO:0000313" key="6">
    <source>
        <dbReference type="Proteomes" id="UP000007266"/>
    </source>
</evidence>
<dbReference type="CDD" id="cd00160">
    <property type="entry name" value="RhoGEF"/>
    <property type="match status" value="1"/>
</dbReference>
<feature type="compositionally biased region" description="Polar residues" evidence="2">
    <location>
        <begin position="628"/>
        <end position="637"/>
    </location>
</feature>
<dbReference type="GO" id="GO:0019898">
    <property type="term" value="C:extrinsic component of membrane"/>
    <property type="evidence" value="ECO:0000318"/>
    <property type="project" value="GO_Central"/>
</dbReference>
<protein>
    <submittedName>
        <fullName evidence="5">Rho guanine nucleotide exchange factor 4-like Protein</fullName>
    </submittedName>
</protein>
<dbReference type="SUPFAM" id="SSF48065">
    <property type="entry name" value="DBL homology domain (DH-domain)"/>
    <property type="match status" value="1"/>
</dbReference>
<dbReference type="eggNOG" id="KOG4308">
    <property type="taxonomic scope" value="Eukaryota"/>
</dbReference>
<proteinExistence type="predicted"/>
<dbReference type="InterPro" id="IPR035899">
    <property type="entry name" value="DBL_dom_sf"/>
</dbReference>
<name>A0A139WIJ1_TRICA</name>
<dbReference type="EMBL" id="KQ971342">
    <property type="protein sequence ID" value="KYB27665.1"/>
    <property type="molecule type" value="Genomic_DNA"/>
</dbReference>
<dbReference type="SMART" id="SM00233">
    <property type="entry name" value="PH"/>
    <property type="match status" value="1"/>
</dbReference>
<evidence type="ECO:0000259" key="4">
    <source>
        <dbReference type="PROSITE" id="PS50010"/>
    </source>
</evidence>
<dbReference type="FunCoup" id="A0A139WIJ1">
    <property type="interactions" value="1"/>
</dbReference>
<dbReference type="AlphaFoldDB" id="A0A139WIJ1"/>
<accession>A0A139WIJ1</accession>
<dbReference type="InterPro" id="IPR055251">
    <property type="entry name" value="SOS1_NGEF_PH"/>
</dbReference>
<dbReference type="InterPro" id="IPR001849">
    <property type="entry name" value="PH_domain"/>
</dbReference>